<dbReference type="InterPro" id="IPR036034">
    <property type="entry name" value="PDZ_sf"/>
</dbReference>
<dbReference type="PROSITE" id="PS50057">
    <property type="entry name" value="FERM_3"/>
    <property type="match status" value="1"/>
</dbReference>
<dbReference type="Pfam" id="PF21989">
    <property type="entry name" value="RA_2"/>
    <property type="match status" value="1"/>
</dbReference>
<dbReference type="PANTHER" id="PTHR46221">
    <property type="entry name" value="FERM AND PDZ DOMAIN-CONTAINING PROTEIN FAMILY MEMBER"/>
    <property type="match status" value="1"/>
</dbReference>
<feature type="compositionally biased region" description="Pro residues" evidence="1">
    <location>
        <begin position="1426"/>
        <end position="1448"/>
    </location>
</feature>
<feature type="compositionally biased region" description="Basic and acidic residues" evidence="1">
    <location>
        <begin position="28"/>
        <end position="40"/>
    </location>
</feature>
<dbReference type="EMBL" id="JAFDVH010000017">
    <property type="protein sequence ID" value="KAG7461660.1"/>
    <property type="molecule type" value="Genomic_DNA"/>
</dbReference>
<dbReference type="PANTHER" id="PTHR46221:SF2">
    <property type="entry name" value="FERM AND PDZ DOMAIN-CONTAINING PROTEIN 1"/>
    <property type="match status" value="1"/>
</dbReference>
<dbReference type="InterPro" id="IPR014352">
    <property type="entry name" value="FERM/acyl-CoA-bd_prot_sf"/>
</dbReference>
<proteinExistence type="predicted"/>
<comment type="caution">
    <text evidence="4">The sequence shown here is derived from an EMBL/GenBank/DDBJ whole genome shotgun (WGS) entry which is preliminary data.</text>
</comment>
<feature type="region of interest" description="Disordered" evidence="1">
    <location>
        <begin position="781"/>
        <end position="807"/>
    </location>
</feature>
<dbReference type="InterPro" id="IPR001478">
    <property type="entry name" value="PDZ"/>
</dbReference>
<dbReference type="InterPro" id="IPR019749">
    <property type="entry name" value="Band_41_domain"/>
</dbReference>
<dbReference type="CDD" id="cd14473">
    <property type="entry name" value="FERM_B-lobe"/>
    <property type="match status" value="1"/>
</dbReference>
<evidence type="ECO:0000259" key="2">
    <source>
        <dbReference type="PROSITE" id="PS50057"/>
    </source>
</evidence>
<protein>
    <recommendedName>
        <fullName evidence="6">FERM and PDZ domain-containing protein 1</fullName>
    </recommendedName>
</protein>
<dbReference type="InterPro" id="IPR029071">
    <property type="entry name" value="Ubiquitin-like_domsf"/>
</dbReference>
<accession>A0A9D3T5G5</accession>
<dbReference type="SMART" id="SM00228">
    <property type="entry name" value="PDZ"/>
    <property type="match status" value="1"/>
</dbReference>
<organism evidence="4 5">
    <name type="scientific">Megalops atlanticus</name>
    <name type="common">Tarpon</name>
    <name type="synonym">Clupea gigantea</name>
    <dbReference type="NCBI Taxonomy" id="7932"/>
    <lineage>
        <taxon>Eukaryota</taxon>
        <taxon>Metazoa</taxon>
        <taxon>Chordata</taxon>
        <taxon>Craniata</taxon>
        <taxon>Vertebrata</taxon>
        <taxon>Euteleostomi</taxon>
        <taxon>Actinopterygii</taxon>
        <taxon>Neopterygii</taxon>
        <taxon>Teleostei</taxon>
        <taxon>Elopiformes</taxon>
        <taxon>Megalopidae</taxon>
        <taxon>Megalops</taxon>
    </lineage>
</organism>
<dbReference type="FunFam" id="2.30.29.30:FF:000066">
    <property type="entry name" value="FERM and PDZ domain-containing protein 4"/>
    <property type="match status" value="1"/>
</dbReference>
<dbReference type="OrthoDB" id="5859304at2759"/>
<reference evidence="4" key="1">
    <citation type="submission" date="2021-01" db="EMBL/GenBank/DDBJ databases">
        <authorList>
            <person name="Zahm M."/>
            <person name="Roques C."/>
            <person name="Cabau C."/>
            <person name="Klopp C."/>
            <person name="Donnadieu C."/>
            <person name="Jouanno E."/>
            <person name="Lampietro C."/>
            <person name="Louis A."/>
            <person name="Herpin A."/>
            <person name="Echchiki A."/>
            <person name="Berthelot C."/>
            <person name="Parey E."/>
            <person name="Roest-Crollius H."/>
            <person name="Braasch I."/>
            <person name="Postlethwait J."/>
            <person name="Bobe J."/>
            <person name="Montfort J."/>
            <person name="Bouchez O."/>
            <person name="Begum T."/>
            <person name="Mejri S."/>
            <person name="Adams A."/>
            <person name="Chen W.-J."/>
            <person name="Guiguen Y."/>
        </authorList>
    </citation>
    <scope>NUCLEOTIDE SEQUENCE</scope>
    <source>
        <strain evidence="4">YG-15Mar2019-1</strain>
        <tissue evidence="4">Brain</tissue>
    </source>
</reference>
<feature type="compositionally biased region" description="Acidic residues" evidence="1">
    <location>
        <begin position="843"/>
        <end position="857"/>
    </location>
</feature>
<dbReference type="InterPro" id="IPR011993">
    <property type="entry name" value="PH-like_dom_sf"/>
</dbReference>
<dbReference type="Pfam" id="PF00595">
    <property type="entry name" value="PDZ"/>
    <property type="match status" value="1"/>
</dbReference>
<feature type="region of interest" description="Disordered" evidence="1">
    <location>
        <begin position="1275"/>
        <end position="1299"/>
    </location>
</feature>
<dbReference type="Pfam" id="PF00373">
    <property type="entry name" value="FERM_M"/>
    <property type="match status" value="1"/>
</dbReference>
<dbReference type="Gene3D" id="2.30.29.30">
    <property type="entry name" value="Pleckstrin-homology domain (PH domain)/Phosphotyrosine-binding domain (PTB)"/>
    <property type="match status" value="1"/>
</dbReference>
<feature type="compositionally biased region" description="Basic and acidic residues" evidence="1">
    <location>
        <begin position="1083"/>
        <end position="1092"/>
    </location>
</feature>
<feature type="region of interest" description="Disordered" evidence="1">
    <location>
        <begin position="1076"/>
        <end position="1111"/>
    </location>
</feature>
<evidence type="ECO:0008006" key="6">
    <source>
        <dbReference type="Google" id="ProtNLM"/>
    </source>
</evidence>
<feature type="compositionally biased region" description="Polar residues" evidence="1">
    <location>
        <begin position="954"/>
        <end position="963"/>
    </location>
</feature>
<dbReference type="SUPFAM" id="SSF50729">
    <property type="entry name" value="PH domain-like"/>
    <property type="match status" value="1"/>
</dbReference>
<sequence>MEERERSRSPSRRASRVEQVVGRWLRRSRDSISRERKSSDSKSGGASGSGHQNAPVRVTVQIQRDPLLGSHGFTVADQLPLLVRDVTAGGPADGKLLPGDQVLKINNIATEDLSSEQAAGIIRELEDSVTVTVLRHSMGPKSSFMTAEKRARLRTNPVKVRFAEEVVVNGHAQGNSMLFLPNVLKVYLENGQTKAFKFEATTTVKDIVLTLKEKLSIRCIRHFALVLDQQYSNSRLLLLHEEELIHQVVQRKDSHDYRCVFRVSFLPRDPLDLLQEDPVAFEYLYLQSVSDVLRERFAVEMKCNTALCLAALHMQERLHSCGQTHRPSVKSITKDWGIDNFISPTLLRNMREKDLRKAISYHMKKTQSLLEPKQKMISAAQARLNYLTQLGELQSYGGKFYTATMMFQDRESMVNLLVGAKYGISQVINHKLNLVATLIEFNSISRVELMPESEKVSLVKIYLPDVKPMILLMESMAAKDLSCLVTGYCRLLEPEQPASSSADHPKAQRVSAEEGYVSQRCSASDVPAEVDPSANALGDLHFPGNDTGAAPLSEEEKPKEEEEEEKNAEEGRGEDTPAAVTGTDEMDEVRITEDLLLELSDWCYTDSRIDASFSSDSMEALVEDGLVPCALSGLANHPEEPRSYLLNVPAQQEMKELVVAPEVGSPEVVSLEDVAAETVAPETIAPETVTPESVAPETVAPEVVSLEDFAPETVALEAVALETVALETVAPEAVAPEAVALEAVALEVVAPESIAPHATKIDNEENAFLCFADLSRMADCLPSPPEASEEEEEEQLGSGLPPLTDRAFTFGRNSPQHCYNVCSEATANSACCLPKPQPHCSQEEEEEEGKEVEEEEQNPPNDSNKAPVLQAPPGFGDSSSEDEFFDASDRFTPPVPVEETTSEDYRDADSTTGTWGLEDGEGEEERGREGTEELRETEPGPSRYGEKCRKQRSFVETSFTPRASPTELDEPMCEEGQPCPDGGGEASDQRPSPAATSPNRPEGEPAPVESNPILNCEPCSVRPYPGESMGFNEAKRQSPSVTEMELDTAEYTLVTGLLPGASLSILTACPKAETENRQNLGSKGEENREGHCASHPADPPDFLLSGPDQGDSAIKDVVKDKPGALLDEHDPGPWNNNCLALLMNNGVSLSCENLLPTEKGDSGTTSVAPMVGVGGPTKEPRVFDLQSCASGLVGRLSTSTLRGKIQRLPWYLSRTIEPLVNHNSNYSTPSSETSQATTEVTETVEDNVKFAEEVLMEVSQVPKETVALPKVATEVITSPQNGGQGPAPQTGERKESQPTDCCTAARTGEAWLANRGCGALERCASEQPHPWPRGSASFGCGPTSALGCPSELEETRAHREACGCQTVYVNCFSGQLDGGGFDEELTAHGFPRRTQGSEGGPLAATPPPLSSSSSSPSFPADILPPSSAPEPSPRPSPLKSPNGFPPKPLQDTLDQLCGRRYRSPDGFALLQRDVGELLGLLHAARGPGAPHRRDACETALSDSGLVLHAEGRRLILGCQQATRECQAPEEMLRCLSEGFRALVRLAGACLRSSRCAGCEERRAKALGGLREVAGAYGEFARAAERAAVADGSREVSVKWLSKQCAALIAAMVSLTQLFCTISNV</sequence>
<feature type="region of interest" description="Disordered" evidence="1">
    <location>
        <begin position="28"/>
        <end position="56"/>
    </location>
</feature>
<dbReference type="InterPro" id="IPR000299">
    <property type="entry name" value="FERM_domain"/>
</dbReference>
<dbReference type="SUPFAM" id="SSF50156">
    <property type="entry name" value="PDZ domain-like"/>
    <property type="match status" value="1"/>
</dbReference>
<evidence type="ECO:0000256" key="1">
    <source>
        <dbReference type="SAM" id="MobiDB-lite"/>
    </source>
</evidence>
<dbReference type="FunFam" id="3.10.20.90:FF:000203">
    <property type="entry name" value="FERM and PDZ domain containing 1"/>
    <property type="match status" value="1"/>
</dbReference>
<dbReference type="InterPro" id="IPR035963">
    <property type="entry name" value="FERM_2"/>
</dbReference>
<dbReference type="CDD" id="cd06769">
    <property type="entry name" value="PDZ_FRMPD1_3_4-like"/>
    <property type="match status" value="1"/>
</dbReference>
<dbReference type="Gene3D" id="3.10.20.90">
    <property type="entry name" value="Phosphatidylinositol 3-kinase Catalytic Subunit, Chain A, domain 1"/>
    <property type="match status" value="1"/>
</dbReference>
<dbReference type="InterPro" id="IPR019748">
    <property type="entry name" value="FERM_central"/>
</dbReference>
<dbReference type="Gene3D" id="1.20.80.10">
    <property type="match status" value="1"/>
</dbReference>
<evidence type="ECO:0000259" key="3">
    <source>
        <dbReference type="PROSITE" id="PS50106"/>
    </source>
</evidence>
<dbReference type="Proteomes" id="UP001046870">
    <property type="component" value="Chromosome 17"/>
</dbReference>
<evidence type="ECO:0000313" key="4">
    <source>
        <dbReference type="EMBL" id="KAG7461660.1"/>
    </source>
</evidence>
<feature type="region of interest" description="Disordered" evidence="1">
    <location>
        <begin position="836"/>
        <end position="1019"/>
    </location>
</feature>
<feature type="region of interest" description="Disordered" evidence="1">
    <location>
        <begin position="521"/>
        <end position="587"/>
    </location>
</feature>
<feature type="domain" description="PDZ" evidence="3">
    <location>
        <begin position="59"/>
        <end position="137"/>
    </location>
</feature>
<feature type="compositionally biased region" description="Low complexity" evidence="1">
    <location>
        <begin position="1410"/>
        <end position="1419"/>
    </location>
</feature>
<feature type="compositionally biased region" description="Basic and acidic residues" evidence="1">
    <location>
        <begin position="925"/>
        <end position="948"/>
    </location>
</feature>
<gene>
    <name evidence="4" type="ORF">MATL_G00193520</name>
</gene>
<dbReference type="Gene3D" id="2.30.42.10">
    <property type="match status" value="1"/>
</dbReference>
<feature type="domain" description="FERM" evidence="2">
    <location>
        <begin position="182"/>
        <end position="496"/>
    </location>
</feature>
<feature type="region of interest" description="Disordered" evidence="1">
    <location>
        <begin position="1"/>
        <end position="20"/>
    </location>
</feature>
<keyword evidence="5" id="KW-1185">Reference proteome</keyword>
<evidence type="ECO:0000313" key="5">
    <source>
        <dbReference type="Proteomes" id="UP001046870"/>
    </source>
</evidence>
<dbReference type="SUPFAM" id="SSF54236">
    <property type="entry name" value="Ubiquitin-like"/>
    <property type="match status" value="1"/>
</dbReference>
<dbReference type="SUPFAM" id="SSF47031">
    <property type="entry name" value="Second domain of FERM"/>
    <property type="match status" value="1"/>
</dbReference>
<dbReference type="SMART" id="SM00295">
    <property type="entry name" value="B41"/>
    <property type="match status" value="1"/>
</dbReference>
<dbReference type="PROSITE" id="PS50106">
    <property type="entry name" value="PDZ"/>
    <property type="match status" value="1"/>
</dbReference>
<name>A0A9D3T5G5_MEGAT</name>
<feature type="region of interest" description="Disordered" evidence="1">
    <location>
        <begin position="1383"/>
        <end position="1451"/>
    </location>
</feature>